<dbReference type="InterPro" id="IPR011051">
    <property type="entry name" value="RmlC_Cupin_sf"/>
</dbReference>
<reference evidence="7 8" key="1">
    <citation type="submission" date="2015-12" db="EMBL/GenBank/DDBJ databases">
        <title>Genome sequence of Tistrella mobilis MCCC 1A02139.</title>
        <authorList>
            <person name="Lu L."/>
            <person name="Lai Q."/>
            <person name="Shao Z."/>
            <person name="Qian P."/>
        </authorList>
    </citation>
    <scope>NUCLEOTIDE SEQUENCE [LARGE SCALE GENOMIC DNA]</scope>
    <source>
        <strain evidence="7 8">MCCC 1A02139</strain>
    </source>
</reference>
<dbReference type="OrthoDB" id="9780903at2"/>
<feature type="binding site" evidence="2">
    <location>
        <position position="73"/>
    </location>
    <ligand>
        <name>Fe cation</name>
        <dbReference type="ChEBI" id="CHEBI:24875"/>
    </ligand>
</feature>
<evidence type="ECO:0000313" key="8">
    <source>
        <dbReference type="Proteomes" id="UP000075787"/>
    </source>
</evidence>
<evidence type="ECO:0000313" key="7">
    <source>
        <dbReference type="EMBL" id="KYO50483.1"/>
    </source>
</evidence>
<feature type="binding site" evidence="2">
    <location>
        <position position="75"/>
    </location>
    <ligand>
        <name>Fe cation</name>
        <dbReference type="ChEBI" id="CHEBI:24875"/>
    </ligand>
</feature>
<dbReference type="SUPFAM" id="SSF51182">
    <property type="entry name" value="RmlC-like cupins"/>
    <property type="match status" value="1"/>
</dbReference>
<name>A0A162K4U4_9PROT</name>
<dbReference type="CDD" id="cd02247">
    <property type="entry name" value="cupin_pirin_C"/>
    <property type="match status" value="1"/>
</dbReference>
<feature type="domain" description="Pirin N-terminal" evidence="5">
    <location>
        <begin position="36"/>
        <end position="139"/>
    </location>
</feature>
<dbReference type="InterPro" id="IPR014710">
    <property type="entry name" value="RmlC-like_jellyroll"/>
</dbReference>
<dbReference type="GeneID" id="97243060"/>
<dbReference type="AlphaFoldDB" id="A0A162K4U4"/>
<dbReference type="Pfam" id="PF05726">
    <property type="entry name" value="Pirin_C"/>
    <property type="match status" value="1"/>
</dbReference>
<dbReference type="Pfam" id="PF02678">
    <property type="entry name" value="Pirin"/>
    <property type="match status" value="1"/>
</dbReference>
<protein>
    <submittedName>
        <fullName evidence="7">Pirin</fullName>
    </submittedName>
</protein>
<dbReference type="GO" id="GO:0046872">
    <property type="term" value="F:metal ion binding"/>
    <property type="evidence" value="ECO:0007669"/>
    <property type="project" value="UniProtKB-KW"/>
</dbReference>
<gene>
    <name evidence="7" type="ORF">AUP44_12760</name>
</gene>
<feature type="binding site" evidence="2">
    <location>
        <position position="119"/>
    </location>
    <ligand>
        <name>Fe cation</name>
        <dbReference type="ChEBI" id="CHEBI:24875"/>
    </ligand>
</feature>
<dbReference type="PANTHER" id="PTHR13903">
    <property type="entry name" value="PIRIN-RELATED"/>
    <property type="match status" value="1"/>
</dbReference>
<dbReference type="CDD" id="cd02909">
    <property type="entry name" value="cupin_pirin_N"/>
    <property type="match status" value="1"/>
</dbReference>
<dbReference type="PIRSF" id="PIRSF006232">
    <property type="entry name" value="Pirin"/>
    <property type="match status" value="1"/>
</dbReference>
<feature type="binding site" evidence="2">
    <location>
        <position position="117"/>
    </location>
    <ligand>
        <name>Fe cation</name>
        <dbReference type="ChEBI" id="CHEBI:24875"/>
    </ligand>
</feature>
<dbReference type="InterPro" id="IPR008778">
    <property type="entry name" value="Pirin_C_dom"/>
</dbReference>
<comment type="caution">
    <text evidence="7">The sequence shown here is derived from an EMBL/GenBank/DDBJ whole genome shotgun (WGS) entry which is preliminary data.</text>
</comment>
<evidence type="ECO:0000259" key="5">
    <source>
        <dbReference type="Pfam" id="PF02678"/>
    </source>
</evidence>
<dbReference type="PANTHER" id="PTHR13903:SF8">
    <property type="entry name" value="PIRIN"/>
    <property type="match status" value="1"/>
</dbReference>
<organism evidence="7 8">
    <name type="scientific">Tistrella mobilis</name>
    <dbReference type="NCBI Taxonomy" id="171437"/>
    <lineage>
        <taxon>Bacteria</taxon>
        <taxon>Pseudomonadati</taxon>
        <taxon>Pseudomonadota</taxon>
        <taxon>Alphaproteobacteria</taxon>
        <taxon>Geminicoccales</taxon>
        <taxon>Geminicoccaceae</taxon>
        <taxon>Tistrella</taxon>
    </lineage>
</organism>
<dbReference type="EMBL" id="LPZR01000197">
    <property type="protein sequence ID" value="KYO50483.1"/>
    <property type="molecule type" value="Genomic_DNA"/>
</dbReference>
<evidence type="ECO:0000256" key="1">
    <source>
        <dbReference type="ARBA" id="ARBA00008416"/>
    </source>
</evidence>
<keyword evidence="2" id="KW-0408">Iron</keyword>
<comment type="similarity">
    <text evidence="1 3">Belongs to the pirin family.</text>
</comment>
<evidence type="ECO:0000259" key="6">
    <source>
        <dbReference type="Pfam" id="PF05726"/>
    </source>
</evidence>
<sequence length="309" mass="32294">MSRFEDEIAGEAAPGGCPAVEMVIRGRVRDIGGLNVARLLPYAKRRAIGPFVFFDRMGPVGFAPGTGLDVPPHPHIGLATLTYLFQGAIVHRDSLGTVATIRPGAVNLMTAGHGVAHSERTAPEDRPGGSVLDGVQIWLAQPKPEEQGAPGFAHHAAEDLPELRIGTGITLRVVAGEAYGARSPVAAPGGALCLDLALDDGAAFEVPDAAPERGLVVIDGAVLIDGEPHEAGMLAVLRAGSRPRLQAVGGLARVMLIGGPPLDGPRSMWWNFVASDPALIEEAKRDWASGDPRFPAVAEEDSRLPLPQS</sequence>
<dbReference type="Gene3D" id="2.60.120.10">
    <property type="entry name" value="Jelly Rolls"/>
    <property type="match status" value="2"/>
</dbReference>
<feature type="domain" description="Pirin C-terminal" evidence="6">
    <location>
        <begin position="194"/>
        <end position="290"/>
    </location>
</feature>
<accession>A0A162K4U4</accession>
<proteinExistence type="inferred from homology"/>
<dbReference type="InterPro" id="IPR012093">
    <property type="entry name" value="Pirin"/>
</dbReference>
<keyword evidence="2" id="KW-0479">Metal-binding</keyword>
<evidence type="ECO:0000256" key="3">
    <source>
        <dbReference type="RuleBase" id="RU003457"/>
    </source>
</evidence>
<comment type="cofactor">
    <cofactor evidence="2">
        <name>Fe cation</name>
        <dbReference type="ChEBI" id="CHEBI:24875"/>
    </cofactor>
    <text evidence="2">Binds 1 Fe cation per subunit.</text>
</comment>
<dbReference type="Proteomes" id="UP000075787">
    <property type="component" value="Unassembled WGS sequence"/>
</dbReference>
<dbReference type="InterPro" id="IPR003829">
    <property type="entry name" value="Pirin_N_dom"/>
</dbReference>
<feature type="region of interest" description="Disordered" evidence="4">
    <location>
        <begin position="288"/>
        <end position="309"/>
    </location>
</feature>
<evidence type="ECO:0000256" key="2">
    <source>
        <dbReference type="PIRSR" id="PIRSR006232-1"/>
    </source>
</evidence>
<evidence type="ECO:0000256" key="4">
    <source>
        <dbReference type="SAM" id="MobiDB-lite"/>
    </source>
</evidence>
<dbReference type="RefSeq" id="WP_062767957.1">
    <property type="nucleotide sequence ID" value="NZ_CP121045.1"/>
</dbReference>